<evidence type="ECO:0000313" key="1">
    <source>
        <dbReference type="EMBL" id="RRD90605.1"/>
    </source>
</evidence>
<sequence>MKKIAGIFVGCFCLICLVSCDQSNQKSRDLRNVSRDELIQFYKDLPDNKVRDIYTQQIKSECVREFQYNAAQVDANRICTCIANKAVDNFSISNLRKMLLPEHMLNQNEMKEISNLVGSKISVMTEAVKQCQ</sequence>
<accession>A0A3P2A6J3</accession>
<comment type="caution">
    <text evidence="1">The sequence shown here is derived from an EMBL/GenBank/DDBJ whole genome shotgun (WGS) entry which is preliminary data.</text>
</comment>
<dbReference type="EMBL" id="RQYC01000005">
    <property type="protein sequence ID" value="RRD90605.1"/>
    <property type="molecule type" value="Genomic_DNA"/>
</dbReference>
<reference evidence="1 2" key="1">
    <citation type="submission" date="2018-11" db="EMBL/GenBank/DDBJ databases">
        <title>Genomes From Bacteria Associated with the Canine Oral Cavity: a Test Case for Automated Genome-Based Taxonomic Assignment.</title>
        <authorList>
            <person name="Coil D.A."/>
            <person name="Jospin G."/>
            <person name="Darling A.E."/>
            <person name="Wallis C."/>
            <person name="Davis I.J."/>
            <person name="Harris S."/>
            <person name="Eisen J.A."/>
            <person name="Holcombe L.J."/>
            <person name="O'Flynn C."/>
        </authorList>
    </citation>
    <scope>NUCLEOTIDE SEQUENCE [LARGE SCALE GENOMIC DNA]</scope>
    <source>
        <strain evidence="1 2">COT-280</strain>
    </source>
</reference>
<name>A0A3P2A6J3_9NEIS</name>
<dbReference type="RefSeq" id="WP_124794483.1">
    <property type="nucleotide sequence ID" value="NZ_RQYC01000005.1"/>
</dbReference>
<protein>
    <submittedName>
        <fullName evidence="1">Uncharacterized protein</fullName>
    </submittedName>
</protein>
<dbReference type="AlphaFoldDB" id="A0A3P2A6J3"/>
<keyword evidence="2" id="KW-1185">Reference proteome</keyword>
<evidence type="ECO:0000313" key="2">
    <source>
        <dbReference type="Proteomes" id="UP000269923"/>
    </source>
</evidence>
<proteinExistence type="predicted"/>
<dbReference type="Proteomes" id="UP000269923">
    <property type="component" value="Unassembled WGS sequence"/>
</dbReference>
<organism evidence="1 2">
    <name type="scientific">Conchiformibius steedae</name>
    <dbReference type="NCBI Taxonomy" id="153493"/>
    <lineage>
        <taxon>Bacteria</taxon>
        <taxon>Pseudomonadati</taxon>
        <taxon>Pseudomonadota</taxon>
        <taxon>Betaproteobacteria</taxon>
        <taxon>Neisseriales</taxon>
        <taxon>Neisseriaceae</taxon>
        <taxon>Conchiformibius</taxon>
    </lineage>
</organism>
<gene>
    <name evidence="1" type="ORF">EII21_04845</name>
</gene>